<sequence length="290" mass="31603">MQAPDTALRQGRQRRQQTIDSTLESVLRRDRWIAGGAIVIIAALAWGYVLWLANDMDMGGMDMTGFRMIPAGIGIMLPANEPWRVIEFAYVFLMWAVMMVGMMAPSAAPMILMYARVGRQGTAQGKPFAATGWFAAGYLLAWSGFSLAATFLQWIVERASLLDSRMAIASNSLGAIVLISAGIYQWTPLKHVCLAQCQSPFLFLMRHGGFRNDIGGCLLLGLRHGSYCVGCCWVLMALLFVGGVMNVLWIALLALLVLLEKVTPVGRWIARAAGIACVAAGAWLLVVSRS</sequence>
<dbReference type="EMBL" id="JAATTO010000030">
    <property type="protein sequence ID" value="MBC9980790.1"/>
    <property type="molecule type" value="Genomic_DNA"/>
</dbReference>
<keyword evidence="1" id="KW-1133">Transmembrane helix</keyword>
<dbReference type="Pfam" id="PF09948">
    <property type="entry name" value="PpoB2"/>
    <property type="match status" value="1"/>
</dbReference>
<accession>A0ABR7UAY8</accession>
<feature type="transmembrane region" description="Helical" evidence="1">
    <location>
        <begin position="32"/>
        <end position="53"/>
    </location>
</feature>
<evidence type="ECO:0000256" key="1">
    <source>
        <dbReference type="SAM" id="Phobius"/>
    </source>
</evidence>
<feature type="transmembrane region" description="Helical" evidence="1">
    <location>
        <begin position="168"/>
        <end position="186"/>
    </location>
</feature>
<feature type="transmembrane region" description="Helical" evidence="1">
    <location>
        <begin position="268"/>
        <end position="287"/>
    </location>
</feature>
<keyword evidence="1" id="KW-0812">Transmembrane</keyword>
<comment type="caution">
    <text evidence="2">The sequence shown here is derived from an EMBL/GenBank/DDBJ whole genome shotgun (WGS) entry which is preliminary data.</text>
</comment>
<name>A0ABR7UAY8_9BRAD</name>
<evidence type="ECO:0000313" key="3">
    <source>
        <dbReference type="Proteomes" id="UP000639516"/>
    </source>
</evidence>
<gene>
    <name evidence="2" type="ORF">HA482_21545</name>
</gene>
<organism evidence="2 3">
    <name type="scientific">Bradyrhizobium campsiandrae</name>
    <dbReference type="NCBI Taxonomy" id="1729892"/>
    <lineage>
        <taxon>Bacteria</taxon>
        <taxon>Pseudomonadati</taxon>
        <taxon>Pseudomonadota</taxon>
        <taxon>Alphaproteobacteria</taxon>
        <taxon>Hyphomicrobiales</taxon>
        <taxon>Nitrobacteraceae</taxon>
        <taxon>Bradyrhizobium</taxon>
    </lineage>
</organism>
<dbReference type="RefSeq" id="WP_188102197.1">
    <property type="nucleotide sequence ID" value="NZ_JAANIH010000025.1"/>
</dbReference>
<feature type="transmembrane region" description="Helical" evidence="1">
    <location>
        <begin position="232"/>
        <end position="256"/>
    </location>
</feature>
<proteinExistence type="predicted"/>
<feature type="transmembrane region" description="Helical" evidence="1">
    <location>
        <begin position="133"/>
        <end position="156"/>
    </location>
</feature>
<protein>
    <submittedName>
        <fullName evidence="2">DUF2182 domain-containing protein</fullName>
    </submittedName>
</protein>
<evidence type="ECO:0000313" key="2">
    <source>
        <dbReference type="EMBL" id="MBC9980790.1"/>
    </source>
</evidence>
<feature type="transmembrane region" description="Helical" evidence="1">
    <location>
        <begin position="88"/>
        <end position="112"/>
    </location>
</feature>
<dbReference type="InterPro" id="IPR018688">
    <property type="entry name" value="PpoB2-like"/>
</dbReference>
<dbReference type="Proteomes" id="UP000639516">
    <property type="component" value="Unassembled WGS sequence"/>
</dbReference>
<keyword evidence="1" id="KW-0472">Membrane</keyword>
<keyword evidence="3" id="KW-1185">Reference proteome</keyword>
<reference evidence="2 3" key="1">
    <citation type="journal article" date="2020" name="Arch. Microbiol.">
        <title>Bradyrhizobium campsiandrae sp. nov., a nitrogen-fixing bacterial strain isolated from a native leguminous tree from the Amazon adapted to flooded conditions.</title>
        <authorList>
            <person name="Cabral Michel D."/>
            <person name="Martins da Costa E."/>
            <person name="Azarias Guimaraes A."/>
            <person name="Soares de Carvalho T."/>
            <person name="Santos de Castro Caputo P."/>
            <person name="Willems A."/>
            <person name="de Souza Moreira F.M."/>
        </authorList>
    </citation>
    <scope>NUCLEOTIDE SEQUENCE [LARGE SCALE GENOMIC DNA]</scope>
    <source>
        <strain evidence="3">INPA 384B</strain>
    </source>
</reference>